<evidence type="ECO:0000313" key="2">
    <source>
        <dbReference type="EMBL" id="MDC8016210.1"/>
    </source>
</evidence>
<keyword evidence="3" id="KW-1185">Reference proteome</keyword>
<organism evidence="2 3">
    <name type="scientific">Tahibacter soli</name>
    <dbReference type="NCBI Taxonomy" id="2983605"/>
    <lineage>
        <taxon>Bacteria</taxon>
        <taxon>Pseudomonadati</taxon>
        <taxon>Pseudomonadota</taxon>
        <taxon>Gammaproteobacteria</taxon>
        <taxon>Lysobacterales</taxon>
        <taxon>Rhodanobacteraceae</taxon>
        <taxon>Tahibacter</taxon>
    </lineage>
</organism>
<feature type="coiled-coil region" evidence="1">
    <location>
        <begin position="467"/>
        <end position="498"/>
    </location>
</feature>
<feature type="coiled-coil region" evidence="1">
    <location>
        <begin position="327"/>
        <end position="375"/>
    </location>
</feature>
<dbReference type="EMBL" id="JAOVZO020000023">
    <property type="protein sequence ID" value="MDC8016210.1"/>
    <property type="molecule type" value="Genomic_DNA"/>
</dbReference>
<dbReference type="RefSeq" id="WP_263542509.1">
    <property type="nucleotide sequence ID" value="NZ_JAOVZO020000023.1"/>
</dbReference>
<dbReference type="Gene3D" id="3.90.550.10">
    <property type="entry name" value="Spore Coat Polysaccharide Biosynthesis Protein SpsA, Chain A"/>
    <property type="match status" value="1"/>
</dbReference>
<dbReference type="Proteomes" id="UP001139971">
    <property type="component" value="Unassembled WGS sequence"/>
</dbReference>
<accession>A0A9X3YRF1</accession>
<reference evidence="2" key="1">
    <citation type="submission" date="2023-02" db="EMBL/GenBank/DDBJ databases">
        <title>Tahibacter soli sp. nov. isolated from soil.</title>
        <authorList>
            <person name="Baek J.H."/>
            <person name="Lee J.K."/>
            <person name="Choi D.G."/>
            <person name="Jeon C.O."/>
        </authorList>
    </citation>
    <scope>NUCLEOTIDE SEQUENCE</scope>
    <source>
        <strain evidence="2">BL</strain>
    </source>
</reference>
<dbReference type="AlphaFoldDB" id="A0A9X3YRF1"/>
<evidence type="ECO:0000313" key="3">
    <source>
        <dbReference type="Proteomes" id="UP001139971"/>
    </source>
</evidence>
<gene>
    <name evidence="2" type="ORF">OD750_027090</name>
</gene>
<sequence>MTARAQRTAIIVAGMHRSGTSATTRIANLLGADLAHDLIPADIGNERGHWESRAVQDLHNRLLDEIGSDLYSPVNFPAGWFGGADARPWVDRIGELLAGEYPTSTLFVLKDPRIALFLPLWSQALRRASIAARFVLPFRHPDAVAASLESRERRLGSGNALPHAQGVAVWLRYVLAAEKFTRGETRAFVAFDAVLADWRAEFSRMGRQLRIDWPNWQHADAAIDDFLDGTREPATDDLASGAGISRNVYAALTQAVEVPDATFPAFDAAAQTLAAAESLLGPHIVARERVFGDLRDRADAAAQAHDAERAAMHGRFAAEIEARDARIAEATEHARRLETTVASLERERDDALDQARVLERERDNAVDYAKTLERERDSAIDYAKTLEHDRDRAVEDAATRAQESADMHARFAAEIDARDARIAEAADHVRRMGDTVDLLTREHRNAADYAQALARDRDQAAEYAQSLKRSRDEALAYAQTLEQARDEATRERRSALIARTGLPVFFTIASRNYLAYATTLMQSVAAQYPDAPRYLILADRGEDDAALADAPFATIAAEALALPDFDAFAFRYTIMEFNTAIKPYAFAELRRRHPGDGIVYLDPDIFVVEPLTEVEAALADGALAVLTPHLLAPVDDDLQPGEREILASGTYNCGFVAIGAHEDADRLIAWWADRLEFGALSDVAAGLFTDQKWVDLVPGLFPDVLVLRDEGYNVAYWNLSQRPVSRQGAHWYAGKRRIAFVHFSGVDLDRPAQFSKHQNRHTRATIGKLRELYAEYLDRLAANGHAEHRTKPYAFGRFADGEPICDPVRAVYRRYFDKGRRSRSATRSRWTGSCTTCRATRCPRATTRR</sequence>
<name>A0A9X3YRF1_9GAMM</name>
<dbReference type="InterPro" id="IPR029044">
    <property type="entry name" value="Nucleotide-diphossugar_trans"/>
</dbReference>
<proteinExistence type="predicted"/>
<comment type="caution">
    <text evidence="2">The sequence shown here is derived from an EMBL/GenBank/DDBJ whole genome shotgun (WGS) entry which is preliminary data.</text>
</comment>
<keyword evidence="1" id="KW-0175">Coiled coil</keyword>
<dbReference type="SUPFAM" id="SSF52540">
    <property type="entry name" value="P-loop containing nucleoside triphosphate hydrolases"/>
    <property type="match status" value="1"/>
</dbReference>
<protein>
    <submittedName>
        <fullName evidence="2">Uncharacterized protein</fullName>
    </submittedName>
</protein>
<dbReference type="SUPFAM" id="SSF53448">
    <property type="entry name" value="Nucleotide-diphospho-sugar transferases"/>
    <property type="match status" value="1"/>
</dbReference>
<dbReference type="Gene3D" id="3.40.50.300">
    <property type="entry name" value="P-loop containing nucleotide triphosphate hydrolases"/>
    <property type="match status" value="1"/>
</dbReference>
<evidence type="ECO:0000256" key="1">
    <source>
        <dbReference type="SAM" id="Coils"/>
    </source>
</evidence>
<dbReference type="InterPro" id="IPR027417">
    <property type="entry name" value="P-loop_NTPase"/>
</dbReference>